<evidence type="ECO:0000313" key="2">
    <source>
        <dbReference type="WBParaSite" id="RSKR_0000397300.1"/>
    </source>
</evidence>
<dbReference type="Proteomes" id="UP000095286">
    <property type="component" value="Unplaced"/>
</dbReference>
<proteinExistence type="predicted"/>
<reference evidence="2" key="1">
    <citation type="submission" date="2016-11" db="UniProtKB">
        <authorList>
            <consortium name="WormBaseParasite"/>
        </authorList>
    </citation>
    <scope>IDENTIFICATION</scope>
    <source>
        <strain evidence="2">KR3021</strain>
    </source>
</reference>
<name>A0AC35TUF5_9BILA</name>
<organism evidence="1 2">
    <name type="scientific">Rhabditophanes sp. KR3021</name>
    <dbReference type="NCBI Taxonomy" id="114890"/>
    <lineage>
        <taxon>Eukaryota</taxon>
        <taxon>Metazoa</taxon>
        <taxon>Ecdysozoa</taxon>
        <taxon>Nematoda</taxon>
        <taxon>Chromadorea</taxon>
        <taxon>Rhabditida</taxon>
        <taxon>Tylenchina</taxon>
        <taxon>Panagrolaimomorpha</taxon>
        <taxon>Strongyloidoidea</taxon>
        <taxon>Alloionematidae</taxon>
        <taxon>Rhabditophanes</taxon>
    </lineage>
</organism>
<protein>
    <submittedName>
        <fullName evidence="2">DNA-directed RNA polymerase III subunit RPC8</fullName>
    </submittedName>
</protein>
<dbReference type="WBParaSite" id="RSKR_0000397300.1">
    <property type="protein sequence ID" value="RSKR_0000397300.1"/>
    <property type="gene ID" value="RSKR_0000397300"/>
</dbReference>
<sequence length="219" mass="25121">MFFSHIIKDTIRVESRELGQDFTTILIRNINKKYGAKTVQNVGLCICFESFVKMDETFILPGDGNLFTPVVFKYLVWRPILNEVIQGYIQKSEPHGITISTYFFSDIFIPKDKLPKVSKYCTTQKSWYWSYEDEDGKEAAQLFMDKGMVVKFKVIETVWDDTPVNLDLNQASEPPMKVIGTLADTGLGVISWWLPSDEEKAQAKQARIERQAENGSLNK</sequence>
<accession>A0AC35TUF5</accession>
<evidence type="ECO:0000313" key="1">
    <source>
        <dbReference type="Proteomes" id="UP000095286"/>
    </source>
</evidence>